<feature type="compositionally biased region" description="Basic residues" evidence="4">
    <location>
        <begin position="1"/>
        <end position="17"/>
    </location>
</feature>
<evidence type="ECO:0000256" key="2">
    <source>
        <dbReference type="ARBA" id="ARBA00023242"/>
    </source>
</evidence>
<keyword evidence="2 3" id="KW-0539">Nucleus</keyword>
<dbReference type="GO" id="GO:0005634">
    <property type="term" value="C:nucleus"/>
    <property type="evidence" value="ECO:0007669"/>
    <property type="project" value="UniProtKB-SubCell"/>
</dbReference>
<accession>A0AAW2VQP1</accession>
<name>A0AAW2VQP1_SESRA</name>
<evidence type="ECO:0000256" key="1">
    <source>
        <dbReference type="ARBA" id="ARBA00004123"/>
    </source>
</evidence>
<feature type="region of interest" description="Disordered" evidence="4">
    <location>
        <begin position="95"/>
        <end position="114"/>
    </location>
</feature>
<evidence type="ECO:0000259" key="5">
    <source>
        <dbReference type="PROSITE" id="PS51017"/>
    </source>
</evidence>
<comment type="caution">
    <text evidence="6">The sequence shown here is derived from an EMBL/GenBank/DDBJ whole genome shotgun (WGS) entry which is preliminary data.</text>
</comment>
<dbReference type="AlphaFoldDB" id="A0AAW2VQP1"/>
<dbReference type="PANTHER" id="PTHR31874:SF25">
    <property type="entry name" value="CCT MOTIF FAMILY PROTEIN"/>
    <property type="match status" value="1"/>
</dbReference>
<dbReference type="InterPro" id="IPR052453">
    <property type="entry name" value="CONSTANS-like_ZF"/>
</dbReference>
<proteinExistence type="predicted"/>
<feature type="region of interest" description="Disordered" evidence="4">
    <location>
        <begin position="1"/>
        <end position="50"/>
    </location>
</feature>
<protein>
    <submittedName>
        <fullName evidence="6">Protein CHLOROPLAST IMPORT APPARATUS 2</fullName>
    </submittedName>
</protein>
<evidence type="ECO:0000313" key="6">
    <source>
        <dbReference type="EMBL" id="KAL0431608.1"/>
    </source>
</evidence>
<dbReference type="GO" id="GO:0006355">
    <property type="term" value="P:regulation of DNA-templated transcription"/>
    <property type="evidence" value="ECO:0007669"/>
    <property type="project" value="TreeGrafter"/>
</dbReference>
<gene>
    <name evidence="6" type="ORF">Sradi_0786800</name>
</gene>
<feature type="domain" description="CCT" evidence="5">
    <location>
        <begin position="284"/>
        <end position="326"/>
    </location>
</feature>
<reference evidence="6" key="2">
    <citation type="journal article" date="2024" name="Plant">
        <title>Genomic evolution and insights into agronomic trait innovations of Sesamum species.</title>
        <authorList>
            <person name="Miao H."/>
            <person name="Wang L."/>
            <person name="Qu L."/>
            <person name="Liu H."/>
            <person name="Sun Y."/>
            <person name="Le M."/>
            <person name="Wang Q."/>
            <person name="Wei S."/>
            <person name="Zheng Y."/>
            <person name="Lin W."/>
            <person name="Duan Y."/>
            <person name="Cao H."/>
            <person name="Xiong S."/>
            <person name="Wang X."/>
            <person name="Wei L."/>
            <person name="Li C."/>
            <person name="Ma Q."/>
            <person name="Ju M."/>
            <person name="Zhao R."/>
            <person name="Li G."/>
            <person name="Mu C."/>
            <person name="Tian Q."/>
            <person name="Mei H."/>
            <person name="Zhang T."/>
            <person name="Gao T."/>
            <person name="Zhang H."/>
        </authorList>
    </citation>
    <scope>NUCLEOTIDE SEQUENCE</scope>
    <source>
        <strain evidence="6">G02</strain>
    </source>
</reference>
<dbReference type="PANTHER" id="PTHR31874">
    <property type="entry name" value="CCT MOTIF FAMILY PROTEIN, EXPRESSED"/>
    <property type="match status" value="1"/>
</dbReference>
<organism evidence="6">
    <name type="scientific">Sesamum radiatum</name>
    <name type="common">Black benniseed</name>
    <dbReference type="NCBI Taxonomy" id="300843"/>
    <lineage>
        <taxon>Eukaryota</taxon>
        <taxon>Viridiplantae</taxon>
        <taxon>Streptophyta</taxon>
        <taxon>Embryophyta</taxon>
        <taxon>Tracheophyta</taxon>
        <taxon>Spermatophyta</taxon>
        <taxon>Magnoliopsida</taxon>
        <taxon>eudicotyledons</taxon>
        <taxon>Gunneridae</taxon>
        <taxon>Pentapetalae</taxon>
        <taxon>asterids</taxon>
        <taxon>lamiids</taxon>
        <taxon>Lamiales</taxon>
        <taxon>Pedaliaceae</taxon>
        <taxon>Sesamum</taxon>
    </lineage>
</organism>
<evidence type="ECO:0000256" key="4">
    <source>
        <dbReference type="SAM" id="MobiDB-lite"/>
    </source>
</evidence>
<dbReference type="EMBL" id="JACGWJ010000003">
    <property type="protein sequence ID" value="KAL0431608.1"/>
    <property type="molecule type" value="Genomic_DNA"/>
</dbReference>
<comment type="subcellular location">
    <subcellularLocation>
        <location evidence="1 3">Nucleus</location>
    </subcellularLocation>
</comment>
<feature type="compositionally biased region" description="Low complexity" evidence="4">
    <location>
        <begin position="95"/>
        <end position="108"/>
    </location>
</feature>
<reference evidence="6" key="1">
    <citation type="submission" date="2020-06" db="EMBL/GenBank/DDBJ databases">
        <authorList>
            <person name="Li T."/>
            <person name="Hu X."/>
            <person name="Zhang T."/>
            <person name="Song X."/>
            <person name="Zhang H."/>
            <person name="Dai N."/>
            <person name="Sheng W."/>
            <person name="Hou X."/>
            <person name="Wei L."/>
        </authorList>
    </citation>
    <scope>NUCLEOTIDE SEQUENCE</scope>
    <source>
        <strain evidence="6">G02</strain>
        <tissue evidence="6">Leaf</tissue>
    </source>
</reference>
<dbReference type="InterPro" id="IPR010402">
    <property type="entry name" value="CCT_domain"/>
</dbReference>
<dbReference type="Pfam" id="PF06203">
    <property type="entry name" value="CCT"/>
    <property type="match status" value="1"/>
</dbReference>
<sequence>MNRKRRPRPRKSAKKPKFLSLRRQFPAPETTEVKRLSGKCPNAADDYDPHHLDLFQSENQVEDRESHDHENVAFFFSAADGGPTTLTGLLDTSTVADSNSSHTDNNSSRLENLSPSSASLTYAYSEDRAALVRMALRNRERDSGEEKWVSYSEVVKRKVKEEEVSSSAAVDLHPAGTQGLWLKLDYEKIMNAWSNKGPLYVEAESSQIVPDMNHDFLSHEEAFNNVYKCRSGNRKLKMNIKGSEVGGCNAGGLWAVPEMVGDIGNSEMRVKDEEEIRSTTLNQREASVLRYKEKRQNRLFSRKIRYQVRKLNADKRPRLKGRFVKRS</sequence>
<dbReference type="PROSITE" id="PS51017">
    <property type="entry name" value="CCT"/>
    <property type="match status" value="1"/>
</dbReference>
<evidence type="ECO:0000256" key="3">
    <source>
        <dbReference type="PROSITE-ProRule" id="PRU00357"/>
    </source>
</evidence>